<dbReference type="EMBL" id="BROD01000001">
    <property type="protein sequence ID" value="GKX65721.1"/>
    <property type="molecule type" value="Genomic_DNA"/>
</dbReference>
<sequence>MNLLKTKDIVEFLKKECVLVIALILAIMSSFISIPKLKYIDFRVLMLLFNLMIIVAAFKELKVLDFIAISILKKCKSYRSVSVTLVFITFVAAMFVTNDVALITFVPLTIIIGKSINMDVLKTIVLETIAANVGSSLTPMGNPQNIFIYTYYNINPMHFFMITLPVVILGGVILLFITLRSECTSIKFNLEDIKVKDRFKLTCFIVLLIIILLSVFHMLDYKIAFIVTLITVIILDKRLITKVDYSLLLTFVGFFIFVGNISNMTVVKEFMSGMLNGANNTYVLGILASQIISNVPAAMLLSSFTHHYNELLLSVNIGGLGTLIASLASVISYKIYVNEYKHEAGRYLKSFTIYNFVILAIISIIIKIALV</sequence>
<reference evidence="1" key="1">
    <citation type="journal article" date="2025" name="Int. J. Syst. Evol. Microbiol.">
        <title>Inconstantimicrobium mannanitabidum sp. nov., a novel member of the family Clostridiaceae isolated from anoxic soil under the treatment of reductive soil disinfestation.</title>
        <authorList>
            <person name="Ueki A."/>
            <person name="Tonouchi A."/>
            <person name="Honma S."/>
            <person name="Kaku N."/>
            <person name="Ueki K."/>
        </authorList>
    </citation>
    <scope>NUCLEOTIDE SEQUENCE</scope>
    <source>
        <strain evidence="1">TW13</strain>
    </source>
</reference>
<gene>
    <name evidence="1" type="ORF">rsdtw13_09790</name>
</gene>
<keyword evidence="2" id="KW-1185">Reference proteome</keyword>
<proteinExistence type="predicted"/>
<dbReference type="Proteomes" id="UP001058074">
    <property type="component" value="Unassembled WGS sequence"/>
</dbReference>
<organism evidence="1 2">
    <name type="scientific">Inconstantimicrobium mannanitabidum</name>
    <dbReference type="NCBI Taxonomy" id="1604901"/>
    <lineage>
        <taxon>Bacteria</taxon>
        <taxon>Bacillati</taxon>
        <taxon>Bacillota</taxon>
        <taxon>Clostridia</taxon>
        <taxon>Eubacteriales</taxon>
        <taxon>Clostridiaceae</taxon>
        <taxon>Inconstantimicrobium</taxon>
    </lineage>
</organism>
<name>A0ACB5R9K0_9CLOT</name>
<evidence type="ECO:0000313" key="2">
    <source>
        <dbReference type="Proteomes" id="UP001058074"/>
    </source>
</evidence>
<protein>
    <submittedName>
        <fullName evidence="1">Anion transporter</fullName>
    </submittedName>
</protein>
<accession>A0ACB5R9K0</accession>
<evidence type="ECO:0000313" key="1">
    <source>
        <dbReference type="EMBL" id="GKX65721.1"/>
    </source>
</evidence>
<comment type="caution">
    <text evidence="1">The sequence shown here is derived from an EMBL/GenBank/DDBJ whole genome shotgun (WGS) entry which is preliminary data.</text>
</comment>